<dbReference type="InterPro" id="IPR051678">
    <property type="entry name" value="AGP_Transferase"/>
</dbReference>
<dbReference type="Gene3D" id="3.90.1200.10">
    <property type="match status" value="1"/>
</dbReference>
<protein>
    <recommendedName>
        <fullName evidence="2">Aminoglycoside phosphotransferase domain-containing protein</fullName>
    </recommendedName>
</protein>
<dbReference type="InterPro" id="IPR002575">
    <property type="entry name" value="Aminoglycoside_PTrfase"/>
</dbReference>
<dbReference type="EMBL" id="CP003008">
    <property type="protein sequence ID" value="AEO62082.1"/>
    <property type="molecule type" value="Genomic_DNA"/>
</dbReference>
<evidence type="ECO:0000313" key="4">
    <source>
        <dbReference type="Proteomes" id="UP000007322"/>
    </source>
</evidence>
<dbReference type="OrthoDB" id="4587525at2759"/>
<dbReference type="AlphaFoldDB" id="G2QNK9"/>
<accession>G2QNK9</accession>
<keyword evidence="4" id="KW-1185">Reference proteome</keyword>
<dbReference type="RefSeq" id="XP_003667327.1">
    <property type="nucleotide sequence ID" value="XM_003667279.1"/>
</dbReference>
<evidence type="ECO:0000313" key="3">
    <source>
        <dbReference type="EMBL" id="AEO62082.1"/>
    </source>
</evidence>
<dbReference type="CDD" id="cd05120">
    <property type="entry name" value="APH_ChoK_like"/>
    <property type="match status" value="1"/>
</dbReference>
<dbReference type="KEGG" id="mtm:MYCTH_2313029"/>
<dbReference type="VEuPathDB" id="FungiDB:MYCTH_2313029"/>
<proteinExistence type="predicted"/>
<dbReference type="PANTHER" id="PTHR21310:SF58">
    <property type="entry name" value="AMINOGLYCOSIDE PHOSPHOTRANSFERASE DOMAIN-CONTAINING PROTEIN"/>
    <property type="match status" value="1"/>
</dbReference>
<dbReference type="eggNOG" id="ENOG502SP9R">
    <property type="taxonomic scope" value="Eukaryota"/>
</dbReference>
<name>G2QNK9_THET4</name>
<gene>
    <name evidence="3" type="ORF">MYCTH_2313029</name>
</gene>
<reference evidence="3 4" key="1">
    <citation type="journal article" date="2011" name="Nat. Biotechnol.">
        <title>Comparative genomic analysis of the thermophilic biomass-degrading fungi Myceliophthora thermophila and Thielavia terrestris.</title>
        <authorList>
            <person name="Berka R.M."/>
            <person name="Grigoriev I.V."/>
            <person name="Otillar R."/>
            <person name="Salamov A."/>
            <person name="Grimwood J."/>
            <person name="Reid I."/>
            <person name="Ishmael N."/>
            <person name="John T."/>
            <person name="Darmond C."/>
            <person name="Moisan M.-C."/>
            <person name="Henrissat B."/>
            <person name="Coutinho P.M."/>
            <person name="Lombard V."/>
            <person name="Natvig D.O."/>
            <person name="Lindquist E."/>
            <person name="Schmutz J."/>
            <person name="Lucas S."/>
            <person name="Harris P."/>
            <person name="Powlowski J."/>
            <person name="Bellemare A."/>
            <person name="Taylor D."/>
            <person name="Butler G."/>
            <person name="de Vries R.P."/>
            <person name="Allijn I.E."/>
            <person name="van den Brink J."/>
            <person name="Ushinsky S."/>
            <person name="Storms R."/>
            <person name="Powell A.J."/>
            <person name="Paulsen I.T."/>
            <person name="Elbourne L.D.H."/>
            <person name="Baker S.E."/>
            <person name="Magnuson J."/>
            <person name="LaBoissiere S."/>
            <person name="Clutterbuck A.J."/>
            <person name="Martinez D."/>
            <person name="Wogulis M."/>
            <person name="de Leon A.L."/>
            <person name="Rey M.W."/>
            <person name="Tsang A."/>
        </authorList>
    </citation>
    <scope>NUCLEOTIDE SEQUENCE [LARGE SCALE GENOMIC DNA]</scope>
    <source>
        <strain evidence="4">ATCC 42464 / BCRC 31852 / DSM 1799</strain>
    </source>
</reference>
<dbReference type="OMA" id="KEYIGMS"/>
<feature type="region of interest" description="Disordered" evidence="1">
    <location>
        <begin position="1"/>
        <end position="70"/>
    </location>
</feature>
<dbReference type="Proteomes" id="UP000007322">
    <property type="component" value="Chromosome 7"/>
</dbReference>
<dbReference type="SUPFAM" id="SSF56112">
    <property type="entry name" value="Protein kinase-like (PK-like)"/>
    <property type="match status" value="1"/>
</dbReference>
<feature type="domain" description="Aminoglycoside phosphotransferase" evidence="2">
    <location>
        <begin position="107"/>
        <end position="297"/>
    </location>
</feature>
<dbReference type="PANTHER" id="PTHR21310">
    <property type="entry name" value="AMINOGLYCOSIDE PHOSPHOTRANSFERASE-RELATED-RELATED"/>
    <property type="match status" value="1"/>
</dbReference>
<organism evidence="3 4">
    <name type="scientific">Thermothelomyces thermophilus (strain ATCC 42464 / BCRC 31852 / DSM 1799)</name>
    <name type="common">Sporotrichum thermophile</name>
    <dbReference type="NCBI Taxonomy" id="573729"/>
    <lineage>
        <taxon>Eukaryota</taxon>
        <taxon>Fungi</taxon>
        <taxon>Dikarya</taxon>
        <taxon>Ascomycota</taxon>
        <taxon>Pezizomycotina</taxon>
        <taxon>Sordariomycetes</taxon>
        <taxon>Sordariomycetidae</taxon>
        <taxon>Sordariales</taxon>
        <taxon>Chaetomiaceae</taxon>
        <taxon>Thermothelomyces</taxon>
    </lineage>
</organism>
<feature type="compositionally biased region" description="Basic residues" evidence="1">
    <location>
        <begin position="42"/>
        <end position="55"/>
    </location>
</feature>
<dbReference type="Pfam" id="PF01636">
    <property type="entry name" value="APH"/>
    <property type="match status" value="1"/>
</dbReference>
<evidence type="ECO:0000256" key="1">
    <source>
        <dbReference type="SAM" id="MobiDB-lite"/>
    </source>
</evidence>
<dbReference type="GeneID" id="11509956"/>
<evidence type="ECO:0000259" key="2">
    <source>
        <dbReference type="Pfam" id="PF01636"/>
    </source>
</evidence>
<dbReference type="InterPro" id="IPR011009">
    <property type="entry name" value="Kinase-like_dom_sf"/>
</dbReference>
<sequence>MSSSKQPLEAEGKSRPSSPSPEVVPPAEDAEQDDFERDSVRRLRRRMRKIARAKGKPFPDSPPPLPSLTESHPLARELLDAGGEVIYKKISSWVVKHGCGTRVTKFDRDGIRPSEVEAMQFVSEHTTIPVPRVYDVGEKHLTMELIEGETIAKAWENTLSAEDRALVSRQLRDYISQLRAIKSPDGVICSFGGRPAIDTARFYPLEGGPFADEAAFNDFLLTGLAERSPNVPGIIRGQMREDHEIVLTHGDLHGINIIVRPGVGVAAIIDWELAGFYPEYVDLARLFSYADWTCGYYHELLNIFPQRYDAECVVEMARRSWFR</sequence>
<dbReference type="InParanoid" id="G2QNK9"/>
<dbReference type="HOGENOM" id="CLU_021768_5_3_1"/>